<sequence length="247" mass="27157">MAEVDDLRKQLQSQKPVAIEEALSSLPPIQRLAFQTSLQQVKAKGPRGVRYTRVWIMNFLLLRIASPRAYNLLRNTKLLPLPTTSRLNQILSGVPCEYGFNEVALESIQAFFKDVRPIERCGTIVLDEIKLRESVDFNKSTLNFDGFVNIGGPSGEQFAADHALAIMFIPLFHAWVPPVASFATRGATPGFQLAKIVVESVLKLESYGATIIGVVSDGAGNNRSIWTHVGISGKLYQPVNKSPAPNP</sequence>
<organism evidence="2 3">
    <name type="scientific">Haemaphysalis longicornis</name>
    <name type="common">Bush tick</name>
    <dbReference type="NCBI Taxonomy" id="44386"/>
    <lineage>
        <taxon>Eukaryota</taxon>
        <taxon>Metazoa</taxon>
        <taxon>Ecdysozoa</taxon>
        <taxon>Arthropoda</taxon>
        <taxon>Chelicerata</taxon>
        <taxon>Arachnida</taxon>
        <taxon>Acari</taxon>
        <taxon>Parasitiformes</taxon>
        <taxon>Ixodida</taxon>
        <taxon>Ixodoidea</taxon>
        <taxon>Ixodidae</taxon>
        <taxon>Haemaphysalinae</taxon>
        <taxon>Haemaphysalis</taxon>
    </lineage>
</organism>
<dbReference type="EMBL" id="JABSTR010000011">
    <property type="protein sequence ID" value="KAH9381234.1"/>
    <property type="molecule type" value="Genomic_DNA"/>
</dbReference>
<comment type="caution">
    <text evidence="2">The sequence shown here is derived from an EMBL/GenBank/DDBJ whole genome shotgun (WGS) entry which is preliminary data.</text>
</comment>
<gene>
    <name evidence="2" type="ORF">HPB48_014455</name>
</gene>
<dbReference type="Pfam" id="PF21787">
    <property type="entry name" value="TNP-like_RNaseH_N"/>
    <property type="match status" value="1"/>
</dbReference>
<evidence type="ECO:0000313" key="3">
    <source>
        <dbReference type="Proteomes" id="UP000821853"/>
    </source>
</evidence>
<keyword evidence="3" id="KW-1185">Reference proteome</keyword>
<proteinExistence type="predicted"/>
<evidence type="ECO:0000259" key="1">
    <source>
        <dbReference type="Pfam" id="PF21787"/>
    </source>
</evidence>
<evidence type="ECO:0000313" key="2">
    <source>
        <dbReference type="EMBL" id="KAH9381234.1"/>
    </source>
</evidence>
<dbReference type="AlphaFoldDB" id="A0A9J6H0K6"/>
<dbReference type="InterPro" id="IPR048365">
    <property type="entry name" value="TNP-like_RNaseH_N"/>
</dbReference>
<dbReference type="VEuPathDB" id="VectorBase:HLOH_056190"/>
<dbReference type="OrthoDB" id="7695767at2759"/>
<accession>A0A9J6H0K6</accession>
<reference evidence="2 3" key="1">
    <citation type="journal article" date="2020" name="Cell">
        <title>Large-Scale Comparative Analyses of Tick Genomes Elucidate Their Genetic Diversity and Vector Capacities.</title>
        <authorList>
            <consortium name="Tick Genome and Microbiome Consortium (TIGMIC)"/>
            <person name="Jia N."/>
            <person name="Wang J."/>
            <person name="Shi W."/>
            <person name="Du L."/>
            <person name="Sun Y."/>
            <person name="Zhan W."/>
            <person name="Jiang J.F."/>
            <person name="Wang Q."/>
            <person name="Zhang B."/>
            <person name="Ji P."/>
            <person name="Bell-Sakyi L."/>
            <person name="Cui X.M."/>
            <person name="Yuan T.T."/>
            <person name="Jiang B.G."/>
            <person name="Yang W.F."/>
            <person name="Lam T.T."/>
            <person name="Chang Q.C."/>
            <person name="Ding S.J."/>
            <person name="Wang X.J."/>
            <person name="Zhu J.G."/>
            <person name="Ruan X.D."/>
            <person name="Zhao L."/>
            <person name="Wei J.T."/>
            <person name="Ye R.Z."/>
            <person name="Que T.C."/>
            <person name="Du C.H."/>
            <person name="Zhou Y.H."/>
            <person name="Cheng J.X."/>
            <person name="Dai P.F."/>
            <person name="Guo W.B."/>
            <person name="Han X.H."/>
            <person name="Huang E.J."/>
            <person name="Li L.F."/>
            <person name="Wei W."/>
            <person name="Gao Y.C."/>
            <person name="Liu J.Z."/>
            <person name="Shao H.Z."/>
            <person name="Wang X."/>
            <person name="Wang C.C."/>
            <person name="Yang T.C."/>
            <person name="Huo Q.B."/>
            <person name="Li W."/>
            <person name="Chen H.Y."/>
            <person name="Chen S.E."/>
            <person name="Zhou L.G."/>
            <person name="Ni X.B."/>
            <person name="Tian J.H."/>
            <person name="Sheng Y."/>
            <person name="Liu T."/>
            <person name="Pan Y.S."/>
            <person name="Xia L.Y."/>
            <person name="Li J."/>
            <person name="Zhao F."/>
            <person name="Cao W.C."/>
        </authorList>
    </citation>
    <scope>NUCLEOTIDE SEQUENCE [LARGE SCALE GENOMIC DNA]</scope>
    <source>
        <strain evidence="2">HaeL-2018</strain>
    </source>
</reference>
<name>A0A9J6H0K6_HAELO</name>
<dbReference type="Proteomes" id="UP000821853">
    <property type="component" value="Chromosome 9"/>
</dbReference>
<feature type="domain" description="Transposable element P transposase-like RNase H" evidence="1">
    <location>
        <begin position="96"/>
        <end position="230"/>
    </location>
</feature>
<protein>
    <recommendedName>
        <fullName evidence="1">Transposable element P transposase-like RNase H domain-containing protein</fullName>
    </recommendedName>
</protein>